<protein>
    <submittedName>
        <fullName evidence="2">Uncharacterized protein</fullName>
    </submittedName>
</protein>
<gene>
    <name evidence="2" type="ORF">J2Z76_002928</name>
</gene>
<sequence length="318" mass="37164">MFKISCSIDMLEKLKSYTAKHRLDDDADKNVLICTKVALNLSNRIMGYEENKKFSNEEIDKIEQALNEDKDKTKIYRTKDGKHYALEPILNDGRYCNEKECDIAGIYSIPKEYKIFISGGRLCFEDEISLINNNGEPAIGIYKYKSTESGFKFKLSEKIELIKVQSDAVKYKKTMKDIEKNLNETKENDRDKQVKDKEQINKIYELCQEIIHLNNMYENSGVKYYFDYDGTIELLDKTKEIIKSSLRCLRPDNLPDDIVWCENGDPDYSFDPFVYDGSMNIKDFKKVQAASLKDLGERSKYNVKIYNNKSPNNRDFER</sequence>
<evidence type="ECO:0000313" key="2">
    <source>
        <dbReference type="EMBL" id="MBP1927056.1"/>
    </source>
</evidence>
<dbReference type="Proteomes" id="UP001519342">
    <property type="component" value="Unassembled WGS sequence"/>
</dbReference>
<comment type="caution">
    <text evidence="2">The sequence shown here is derived from an EMBL/GenBank/DDBJ whole genome shotgun (WGS) entry which is preliminary data.</text>
</comment>
<evidence type="ECO:0000313" key="3">
    <source>
        <dbReference type="Proteomes" id="UP001519342"/>
    </source>
</evidence>
<dbReference type="RefSeq" id="WP_209512770.1">
    <property type="nucleotide sequence ID" value="NZ_JAGGKS010000009.1"/>
</dbReference>
<dbReference type="EMBL" id="JAGGKS010000009">
    <property type="protein sequence ID" value="MBP1927056.1"/>
    <property type="molecule type" value="Genomic_DNA"/>
</dbReference>
<keyword evidence="1" id="KW-0175">Coiled coil</keyword>
<feature type="coiled-coil region" evidence="1">
    <location>
        <begin position="168"/>
        <end position="195"/>
    </location>
</feature>
<reference evidence="2 3" key="1">
    <citation type="submission" date="2021-03" db="EMBL/GenBank/DDBJ databases">
        <title>Genomic Encyclopedia of Type Strains, Phase IV (KMG-IV): sequencing the most valuable type-strain genomes for metagenomic binning, comparative biology and taxonomic classification.</title>
        <authorList>
            <person name="Goeker M."/>
        </authorList>
    </citation>
    <scope>NUCLEOTIDE SEQUENCE [LARGE SCALE GENOMIC DNA]</scope>
    <source>
        <strain evidence="2 3">DSM 24004</strain>
    </source>
</reference>
<proteinExistence type="predicted"/>
<feature type="coiled-coil region" evidence="1">
    <location>
        <begin position="45"/>
        <end position="72"/>
    </location>
</feature>
<name>A0ABS4GH82_9FIRM</name>
<evidence type="ECO:0000256" key="1">
    <source>
        <dbReference type="SAM" id="Coils"/>
    </source>
</evidence>
<keyword evidence="3" id="KW-1185">Reference proteome</keyword>
<organism evidence="2 3">
    <name type="scientific">Sedimentibacter acidaminivorans</name>
    <dbReference type="NCBI Taxonomy" id="913099"/>
    <lineage>
        <taxon>Bacteria</taxon>
        <taxon>Bacillati</taxon>
        <taxon>Bacillota</taxon>
        <taxon>Tissierellia</taxon>
        <taxon>Sedimentibacter</taxon>
    </lineage>
</organism>
<accession>A0ABS4GH82</accession>